<keyword evidence="4" id="KW-1185">Reference proteome</keyword>
<feature type="compositionally biased region" description="Acidic residues" evidence="1">
    <location>
        <begin position="275"/>
        <end position="285"/>
    </location>
</feature>
<dbReference type="Proteomes" id="UP000558113">
    <property type="component" value="Unassembled WGS sequence"/>
</dbReference>
<comment type="caution">
    <text evidence="3">The sequence shown here is derived from an EMBL/GenBank/DDBJ whole genome shotgun (WGS) entry which is preliminary data.</text>
</comment>
<reference evidence="3 4" key="1">
    <citation type="submission" date="2020-01" db="EMBL/GenBank/DDBJ databases">
        <title>Paenibacillus soybeanensis sp. nov. isolated from the nodules of soybean (Glycine max(L.) Merr).</title>
        <authorList>
            <person name="Wang H."/>
        </authorList>
    </citation>
    <scope>NUCLEOTIDE SEQUENCE [LARGE SCALE GENOMIC DNA]</scope>
    <source>
        <strain evidence="3 4">DSM 23054</strain>
    </source>
</reference>
<protein>
    <submittedName>
        <fullName evidence="3">AAA domain-containing protein</fullName>
    </submittedName>
</protein>
<organism evidence="3 4">
    <name type="scientific">Paenibacillus sacheonensis</name>
    <dbReference type="NCBI Taxonomy" id="742054"/>
    <lineage>
        <taxon>Bacteria</taxon>
        <taxon>Bacillati</taxon>
        <taxon>Bacillota</taxon>
        <taxon>Bacilli</taxon>
        <taxon>Bacillales</taxon>
        <taxon>Paenibacillaceae</taxon>
        <taxon>Paenibacillus</taxon>
    </lineage>
</organism>
<dbReference type="AlphaFoldDB" id="A0A7X4YQZ8"/>
<dbReference type="GO" id="GO:0016887">
    <property type="term" value="F:ATP hydrolysis activity"/>
    <property type="evidence" value="ECO:0007669"/>
    <property type="project" value="InterPro"/>
</dbReference>
<dbReference type="InterPro" id="IPR027417">
    <property type="entry name" value="P-loop_NTPase"/>
</dbReference>
<feature type="region of interest" description="Disordered" evidence="1">
    <location>
        <begin position="264"/>
        <end position="285"/>
    </location>
</feature>
<evidence type="ECO:0000259" key="2">
    <source>
        <dbReference type="Pfam" id="PF07728"/>
    </source>
</evidence>
<dbReference type="EMBL" id="JAAAMU010000006">
    <property type="protein sequence ID" value="NBC69969.1"/>
    <property type="molecule type" value="Genomic_DNA"/>
</dbReference>
<feature type="domain" description="ATPase dynein-related AAA" evidence="2">
    <location>
        <begin position="328"/>
        <end position="428"/>
    </location>
</feature>
<dbReference type="InterPro" id="IPR011704">
    <property type="entry name" value="ATPase_dyneun-rel_AAA"/>
</dbReference>
<gene>
    <name evidence="3" type="ORF">GT003_13305</name>
</gene>
<evidence type="ECO:0000313" key="3">
    <source>
        <dbReference type="EMBL" id="NBC69969.1"/>
    </source>
</evidence>
<name>A0A7X4YQZ8_9BACL</name>
<dbReference type="Pfam" id="PF07728">
    <property type="entry name" value="AAA_5"/>
    <property type="match status" value="1"/>
</dbReference>
<dbReference type="GO" id="GO:0005524">
    <property type="term" value="F:ATP binding"/>
    <property type="evidence" value="ECO:0007669"/>
    <property type="project" value="InterPro"/>
</dbReference>
<evidence type="ECO:0000256" key="1">
    <source>
        <dbReference type="SAM" id="MobiDB-lite"/>
    </source>
</evidence>
<dbReference type="RefSeq" id="WP_161698439.1">
    <property type="nucleotide sequence ID" value="NZ_JAAAMU010000006.1"/>
</dbReference>
<dbReference type="OrthoDB" id="9781481at2"/>
<dbReference type="Gene3D" id="3.40.50.300">
    <property type="entry name" value="P-loop containing nucleotide triphosphate hydrolases"/>
    <property type="match status" value="1"/>
</dbReference>
<sequence length="651" mass="75323">MLQRKKWDVDFLGVHPSNEEIFELIGRHKSAFVNKQNTLQFYIKLINEPPDSFPRNQILFTCYPSDIEKYGFQEDYSQNEYTRVNELSEFLVDSLVLFKPTKKVLTNREEHFYATNIRLIPKLESYKPTQTFKSIPIFSTNQQDMTREEFVESLIQGKYVGTAEGISIEPYDTPTIVLWREGNVFTAFGLFDKHEYAHGGFSFVANDGVKEISFNPWINKTYREGNDDDALLFLDQDSYNEIEGKLKSVDPDVHILREAFQPSSYNDEVSKNENEDSNETSQLDEDGYVKEEEFMDHFINVTRDNGLQYKEADLYNFHTAMKSNALTILAGMSGTGKSKLVQAYGKALGLDANQLLFIPVRPSWTDDSDLLGYVDTKNMLYRPSDTSIVDTLFIAQQDRTKMFIVCFDEMNLSRVEHYFSQFLSVLEMDSNRRTLRLYSDRIAQQIYNSGQYGPEVNIGPNVVFVGTVNLDESTYHFSDKVLDRANVISLEVSEYSKLKNKNSREAKEKTRRPYTYEQYSKFKKQESTLSLSDDELELLWAIHETMQKESRNLGIGPRVIKQIDQYLKNLPNNSYLGREEAFDIQVVQRILTKLRGPEGLLKGLVGKINEDKVDGKIYEVIEKYSRVSKFTKTIDVLYQKAKELKVNGFTL</sequence>
<accession>A0A7X4YQZ8</accession>
<dbReference type="SUPFAM" id="SSF52540">
    <property type="entry name" value="P-loop containing nucleoside triphosphate hydrolases"/>
    <property type="match status" value="1"/>
</dbReference>
<evidence type="ECO:0000313" key="4">
    <source>
        <dbReference type="Proteomes" id="UP000558113"/>
    </source>
</evidence>
<proteinExistence type="predicted"/>